<keyword evidence="3" id="KW-1185">Reference proteome</keyword>
<organism evidence="2 3">
    <name type="scientific">Oesophagostomum dentatum</name>
    <name type="common">Nodular worm</name>
    <dbReference type="NCBI Taxonomy" id="61180"/>
    <lineage>
        <taxon>Eukaryota</taxon>
        <taxon>Metazoa</taxon>
        <taxon>Ecdysozoa</taxon>
        <taxon>Nematoda</taxon>
        <taxon>Chromadorea</taxon>
        <taxon>Rhabditida</taxon>
        <taxon>Rhabditina</taxon>
        <taxon>Rhabditomorpha</taxon>
        <taxon>Strongyloidea</taxon>
        <taxon>Strongylidae</taxon>
        <taxon>Oesophagostomum</taxon>
    </lineage>
</organism>
<reference evidence="2 3" key="1">
    <citation type="submission" date="2014-03" db="EMBL/GenBank/DDBJ databases">
        <title>Draft genome of the hookworm Oesophagostomum dentatum.</title>
        <authorList>
            <person name="Mitreva M."/>
        </authorList>
    </citation>
    <scope>NUCLEOTIDE SEQUENCE [LARGE SCALE GENOMIC DNA]</scope>
    <source>
        <strain evidence="2 3">OD-Hann</strain>
    </source>
</reference>
<keyword evidence="2" id="KW-0527">Neuropeptide</keyword>
<dbReference type="Proteomes" id="UP000053660">
    <property type="component" value="Unassembled WGS sequence"/>
</dbReference>
<protein>
    <submittedName>
        <fullName evidence="2">Neuropeptide-like protein 30 family protein</fullName>
    </submittedName>
</protein>
<dbReference type="EMBL" id="KN551944">
    <property type="protein sequence ID" value="KHJ91584.1"/>
    <property type="molecule type" value="Genomic_DNA"/>
</dbReference>
<evidence type="ECO:0000256" key="1">
    <source>
        <dbReference type="SAM" id="SignalP"/>
    </source>
</evidence>
<accession>A0A0B1T2X7</accession>
<sequence length="72" mass="7602">MIRVSYIVVILAILASQIMAQWGYGYRYMGYPGYGYGYSPFGYYGGYGMGRSPVAGALRGALIGGTLGALSG</sequence>
<feature type="signal peptide" evidence="1">
    <location>
        <begin position="1"/>
        <end position="20"/>
    </location>
</feature>
<evidence type="ECO:0000313" key="2">
    <source>
        <dbReference type="EMBL" id="KHJ91584.1"/>
    </source>
</evidence>
<feature type="chain" id="PRO_5002082908" evidence="1">
    <location>
        <begin position="21"/>
        <end position="72"/>
    </location>
</feature>
<keyword evidence="1" id="KW-0732">Signal</keyword>
<proteinExistence type="predicted"/>
<evidence type="ECO:0000313" key="3">
    <source>
        <dbReference type="Proteomes" id="UP000053660"/>
    </source>
</evidence>
<gene>
    <name evidence="2" type="ORF">OESDEN_08552</name>
</gene>
<dbReference type="AlphaFoldDB" id="A0A0B1T2X7"/>
<name>A0A0B1T2X7_OESDE</name>
<dbReference type="GO" id="GO:0007218">
    <property type="term" value="P:neuropeptide signaling pathway"/>
    <property type="evidence" value="ECO:0007669"/>
    <property type="project" value="UniProtKB-KW"/>
</dbReference>